<dbReference type="PANTHER" id="PTHR32444">
    <property type="entry name" value="BULB-TYPE LECTIN DOMAIN-CONTAINING PROTEIN"/>
    <property type="match status" value="1"/>
</dbReference>
<proteinExistence type="predicted"/>
<reference evidence="6 7" key="1">
    <citation type="submission" date="2020-12" db="EMBL/GenBank/DDBJ databases">
        <title>Concerted genomic and epigenomic changes stabilize Arabidopsis allopolyploids.</title>
        <authorList>
            <person name="Chen Z."/>
        </authorList>
    </citation>
    <scope>NUCLEOTIDE SEQUENCE [LARGE SCALE GENOMIC DNA]</scope>
    <source>
        <strain evidence="6">Allo738</strain>
        <tissue evidence="6">Leaf</tissue>
    </source>
</reference>
<sequence length="205" mass="23182">RGELPNKHHSYTFFVFLFFFLILFPDLSISVNTLSATESLTISSNKTIVSPGGVFELGFFRILGDSWYLGIWYKKISQRTYVWVANRDTPLSNPIGILKISNANLVILDNSDTHVWSTNLTGAVRSSVVAELLDNGNFVLRGSKINESDEFLWQSFDFPTDTLLPQMKLGRDHKRGLNRFVTSWKSSFDPSSGSFMFKLETLGLP</sequence>
<dbReference type="EMBL" id="JAEFBK010000004">
    <property type="protein sequence ID" value="KAG7616799.1"/>
    <property type="molecule type" value="Genomic_DNA"/>
</dbReference>
<feature type="domain" description="Bulb-type lectin" evidence="5">
    <location>
        <begin position="33"/>
        <end position="153"/>
    </location>
</feature>
<keyword evidence="7" id="KW-1185">Reference proteome</keyword>
<feature type="non-terminal residue" evidence="6">
    <location>
        <position position="1"/>
    </location>
</feature>
<keyword evidence="2" id="KW-1015">Disulfide bond</keyword>
<evidence type="ECO:0000313" key="7">
    <source>
        <dbReference type="Proteomes" id="UP000694240"/>
    </source>
</evidence>
<evidence type="ECO:0000256" key="4">
    <source>
        <dbReference type="SAM" id="SignalP"/>
    </source>
</evidence>
<evidence type="ECO:0000256" key="3">
    <source>
        <dbReference type="ARBA" id="ARBA00023180"/>
    </source>
</evidence>
<evidence type="ECO:0000313" key="6">
    <source>
        <dbReference type="EMBL" id="KAG7616799.1"/>
    </source>
</evidence>
<dbReference type="PROSITE" id="PS50927">
    <property type="entry name" value="BULB_LECTIN"/>
    <property type="match status" value="1"/>
</dbReference>
<accession>A0A8T2DZW4</accession>
<dbReference type="Proteomes" id="UP000694240">
    <property type="component" value="Chromosome 4"/>
</dbReference>
<gene>
    <name evidence="6" type="ORF">ISN45_At04g022371</name>
</gene>
<dbReference type="InterPro" id="IPR001480">
    <property type="entry name" value="Bulb-type_lectin_dom"/>
</dbReference>
<organism evidence="6 7">
    <name type="scientific">Arabidopsis thaliana x Arabidopsis arenosa</name>
    <dbReference type="NCBI Taxonomy" id="1240361"/>
    <lineage>
        <taxon>Eukaryota</taxon>
        <taxon>Viridiplantae</taxon>
        <taxon>Streptophyta</taxon>
        <taxon>Embryophyta</taxon>
        <taxon>Tracheophyta</taxon>
        <taxon>Spermatophyta</taxon>
        <taxon>Magnoliopsida</taxon>
        <taxon>eudicotyledons</taxon>
        <taxon>Gunneridae</taxon>
        <taxon>Pentapetalae</taxon>
        <taxon>rosids</taxon>
        <taxon>malvids</taxon>
        <taxon>Brassicales</taxon>
        <taxon>Brassicaceae</taxon>
        <taxon>Camelineae</taxon>
        <taxon>Arabidopsis</taxon>
    </lineage>
</organism>
<feature type="signal peptide" evidence="4">
    <location>
        <begin position="1"/>
        <end position="30"/>
    </location>
</feature>
<dbReference type="PANTHER" id="PTHR32444:SF251">
    <property type="entry name" value="INACTIVE G-TYPE LECTIN S-RECEPTOR-LIKE SERINE_THREONINE-PROTEIN KINASE SRK-RELATED"/>
    <property type="match status" value="1"/>
</dbReference>
<evidence type="ECO:0000259" key="5">
    <source>
        <dbReference type="PROSITE" id="PS50927"/>
    </source>
</evidence>
<keyword evidence="1 4" id="KW-0732">Signal</keyword>
<dbReference type="SMART" id="SM00108">
    <property type="entry name" value="B_lectin"/>
    <property type="match status" value="1"/>
</dbReference>
<dbReference type="AlphaFoldDB" id="A0A8T2DZW4"/>
<keyword evidence="3" id="KW-0325">Glycoprotein</keyword>
<name>A0A8T2DZW4_9BRAS</name>
<evidence type="ECO:0000256" key="2">
    <source>
        <dbReference type="ARBA" id="ARBA00023157"/>
    </source>
</evidence>
<evidence type="ECO:0000256" key="1">
    <source>
        <dbReference type="ARBA" id="ARBA00022729"/>
    </source>
</evidence>
<protein>
    <recommendedName>
        <fullName evidence="5">Bulb-type lectin domain-containing protein</fullName>
    </recommendedName>
</protein>
<feature type="chain" id="PRO_5035720667" description="Bulb-type lectin domain-containing protein" evidence="4">
    <location>
        <begin position="31"/>
        <end position="205"/>
    </location>
</feature>
<dbReference type="Pfam" id="PF01453">
    <property type="entry name" value="B_lectin"/>
    <property type="match status" value="1"/>
</dbReference>
<dbReference type="CDD" id="cd00028">
    <property type="entry name" value="B_lectin"/>
    <property type="match status" value="1"/>
</dbReference>
<comment type="caution">
    <text evidence="6">The sequence shown here is derived from an EMBL/GenBank/DDBJ whole genome shotgun (WGS) entry which is preliminary data.</text>
</comment>
<dbReference type="FunFam" id="2.90.10.10:FF:000047">
    <property type="entry name" value="Putative inactive G-type lectin S-receptor-like serine/threonine-protein kinase SRK"/>
    <property type="match status" value="1"/>
</dbReference>